<reference evidence="2 3" key="1">
    <citation type="submission" date="2018-08" db="EMBL/GenBank/DDBJ databases">
        <title>A genome reference for cultivated species of the human gut microbiota.</title>
        <authorList>
            <person name="Zou Y."/>
            <person name="Xue W."/>
            <person name="Luo G."/>
        </authorList>
    </citation>
    <scope>NUCLEOTIDE SEQUENCE [LARGE SCALE GENOMIC DNA]</scope>
    <source>
        <strain evidence="2 3">AF06-19</strain>
    </source>
</reference>
<dbReference type="AlphaFoldDB" id="A0A413DGW9"/>
<dbReference type="InterPro" id="IPR056937">
    <property type="entry name" value="YqbQ/XkdQ"/>
</dbReference>
<protein>
    <recommendedName>
        <fullName evidence="1">YqbQ/XkdQ domain-containing protein</fullName>
    </recommendedName>
</protein>
<name>A0A413DGW9_9FIRM</name>
<dbReference type="EMBL" id="QSAZ01000019">
    <property type="protein sequence ID" value="RGW85174.1"/>
    <property type="molecule type" value="Genomic_DNA"/>
</dbReference>
<dbReference type="SUPFAM" id="SSF69279">
    <property type="entry name" value="Phage tail proteins"/>
    <property type="match status" value="1"/>
</dbReference>
<sequence length="332" mass="36907">MIVKWIKYKDGYVYTTDITEAVSSVSWGGSTSQAARTAEIAVINAPNDKNVTDLKLKIAAGDTIKLYENNTTLFIGEVITKETTSETGTVTYSCTDLLNHLLKSTGVYNFSNTTAERITKKVCADFEIDTGTVVETKATIKKMIIDGSSIYDIIMMAYTKAARQTGKKYICRMEGKKLTVKVKGTIVKNFVLADEYNITNTKYEETIDSMVNVVKIYDENKKQVGEVKNGNWIDKYGIYQQIYTKEKGINAETAAKNMLSGVEKKVTLDGINGDLSCIAGNGVEVYDKATGLNGVFWIDSDTHTWENGTHIMSLELNFKNIMDSKECDETEE</sequence>
<organism evidence="2 3">
    <name type="scientific">Agathobacter rectalis</name>
    <dbReference type="NCBI Taxonomy" id="39491"/>
    <lineage>
        <taxon>Bacteria</taxon>
        <taxon>Bacillati</taxon>
        <taxon>Bacillota</taxon>
        <taxon>Clostridia</taxon>
        <taxon>Lachnospirales</taxon>
        <taxon>Lachnospiraceae</taxon>
        <taxon>Agathobacter</taxon>
    </lineage>
</organism>
<gene>
    <name evidence="2" type="ORF">DWV45_14715</name>
</gene>
<evidence type="ECO:0000313" key="3">
    <source>
        <dbReference type="Proteomes" id="UP000283683"/>
    </source>
</evidence>
<evidence type="ECO:0000259" key="1">
    <source>
        <dbReference type="Pfam" id="PF24032"/>
    </source>
</evidence>
<dbReference type="Pfam" id="PF24032">
    <property type="entry name" value="YQBQ"/>
    <property type="match status" value="1"/>
</dbReference>
<proteinExistence type="predicted"/>
<dbReference type="Proteomes" id="UP000283683">
    <property type="component" value="Unassembled WGS sequence"/>
</dbReference>
<evidence type="ECO:0000313" key="2">
    <source>
        <dbReference type="EMBL" id="RGW85174.1"/>
    </source>
</evidence>
<feature type="domain" description="YqbQ/XkdQ" evidence="1">
    <location>
        <begin position="25"/>
        <end position="317"/>
    </location>
</feature>
<accession>A0A413DGW9</accession>
<comment type="caution">
    <text evidence="2">The sequence shown here is derived from an EMBL/GenBank/DDBJ whole genome shotgun (WGS) entry which is preliminary data.</text>
</comment>
<dbReference type="RefSeq" id="WP_118327311.1">
    <property type="nucleotide sequence ID" value="NZ_QSAZ01000019.1"/>
</dbReference>